<reference evidence="3 4" key="1">
    <citation type="submission" date="2020-03" db="EMBL/GenBank/DDBJ databases">
        <title>Genomic Encyclopedia of Type Strains, Phase IV (KMG-IV): sequencing the most valuable type-strain genomes for metagenomic binning, comparative biology and taxonomic classification.</title>
        <authorList>
            <person name="Goeker M."/>
        </authorList>
    </citation>
    <scope>NUCLEOTIDE SEQUENCE [LARGE SCALE GENOMIC DNA]</scope>
    <source>
        <strain evidence="3 4">DSM 103870</strain>
    </source>
</reference>
<comment type="caution">
    <text evidence="3">The sequence shown here is derived from an EMBL/GenBank/DDBJ whole genome shotgun (WGS) entry which is preliminary data.</text>
</comment>
<sequence length="256" mass="26697">MQPQVPITPSFRLDGRHAIVTGGGRGIGFALAAALAQAGARVTLWARSPDEIEDAAATIRAHGGAAQGRAVDVRDGNAVREAMDAAEPCDILVNNAGTNRPRPFVDATEEEFDTVMGLNVRAAYFVAQAAARRMISAGRAGAIVNVSSQAGHVAAAGRSAYTISKFAVEGMTKSLAVELAPRGIRVNSLCPTFIETEMTRPALSDPAFRDFVLSRIRLGRLGRVEDLMGAAVFLASDASALMTGSSLMVDGGWTAG</sequence>
<dbReference type="InterPro" id="IPR036291">
    <property type="entry name" value="NAD(P)-bd_dom_sf"/>
</dbReference>
<dbReference type="SMART" id="SM00822">
    <property type="entry name" value="PKS_KR"/>
    <property type="match status" value="1"/>
</dbReference>
<dbReference type="EMBL" id="JAASQI010000007">
    <property type="protein sequence ID" value="NIJ59038.1"/>
    <property type="molecule type" value="Genomic_DNA"/>
</dbReference>
<comment type="similarity">
    <text evidence="1">Belongs to the short-chain dehydrogenases/reductases (SDR) family.</text>
</comment>
<evidence type="ECO:0000259" key="2">
    <source>
        <dbReference type="SMART" id="SM00822"/>
    </source>
</evidence>
<dbReference type="NCBIfam" id="NF005559">
    <property type="entry name" value="PRK07231.1"/>
    <property type="match status" value="1"/>
</dbReference>
<dbReference type="PRINTS" id="PR00081">
    <property type="entry name" value="GDHRDH"/>
</dbReference>
<accession>A0ABX0V379</accession>
<feature type="domain" description="Ketoreductase" evidence="2">
    <location>
        <begin position="16"/>
        <end position="183"/>
    </location>
</feature>
<evidence type="ECO:0000313" key="3">
    <source>
        <dbReference type="EMBL" id="NIJ59038.1"/>
    </source>
</evidence>
<dbReference type="PROSITE" id="PS00061">
    <property type="entry name" value="ADH_SHORT"/>
    <property type="match status" value="1"/>
</dbReference>
<dbReference type="InterPro" id="IPR057326">
    <property type="entry name" value="KR_dom"/>
</dbReference>
<dbReference type="PANTHER" id="PTHR42760">
    <property type="entry name" value="SHORT-CHAIN DEHYDROGENASES/REDUCTASES FAMILY MEMBER"/>
    <property type="match status" value="1"/>
</dbReference>
<dbReference type="InterPro" id="IPR020904">
    <property type="entry name" value="Sc_DH/Rdtase_CS"/>
</dbReference>
<dbReference type="InterPro" id="IPR002347">
    <property type="entry name" value="SDR_fam"/>
</dbReference>
<name>A0ABX0V379_9HYPH</name>
<evidence type="ECO:0000256" key="1">
    <source>
        <dbReference type="ARBA" id="ARBA00006484"/>
    </source>
</evidence>
<proteinExistence type="inferred from homology"/>
<organism evidence="3 4">
    <name type="scientific">Pseudochelatococcus lubricantis</name>
    <dbReference type="NCBI Taxonomy" id="1538102"/>
    <lineage>
        <taxon>Bacteria</taxon>
        <taxon>Pseudomonadati</taxon>
        <taxon>Pseudomonadota</taxon>
        <taxon>Alphaproteobacteria</taxon>
        <taxon>Hyphomicrobiales</taxon>
        <taxon>Chelatococcaceae</taxon>
        <taxon>Pseudochelatococcus</taxon>
    </lineage>
</organism>
<protein>
    <submittedName>
        <fullName evidence="3">NAD(P)-dependent dehydrogenase (Short-subunit alcohol dehydrogenase family)</fullName>
    </submittedName>
</protein>
<evidence type="ECO:0000313" key="4">
    <source>
        <dbReference type="Proteomes" id="UP001429580"/>
    </source>
</evidence>
<dbReference type="RefSeq" id="WP_166954033.1">
    <property type="nucleotide sequence ID" value="NZ_JAASQI010000007.1"/>
</dbReference>
<dbReference type="PRINTS" id="PR00080">
    <property type="entry name" value="SDRFAMILY"/>
</dbReference>
<dbReference type="Pfam" id="PF13561">
    <property type="entry name" value="adh_short_C2"/>
    <property type="match status" value="1"/>
</dbReference>
<dbReference type="Proteomes" id="UP001429580">
    <property type="component" value="Unassembled WGS sequence"/>
</dbReference>
<gene>
    <name evidence="3" type="ORF">FHS82_002893</name>
</gene>
<keyword evidence="4" id="KW-1185">Reference proteome</keyword>
<dbReference type="SUPFAM" id="SSF51735">
    <property type="entry name" value="NAD(P)-binding Rossmann-fold domains"/>
    <property type="match status" value="1"/>
</dbReference>
<dbReference type="Gene3D" id="3.40.50.720">
    <property type="entry name" value="NAD(P)-binding Rossmann-like Domain"/>
    <property type="match status" value="1"/>
</dbReference>